<dbReference type="NCBIfam" id="TIGR01901">
    <property type="entry name" value="adhes_NPXG"/>
    <property type="match status" value="1"/>
</dbReference>
<proteinExistence type="predicted"/>
<evidence type="ECO:0000259" key="6">
    <source>
        <dbReference type="SMART" id="SM00912"/>
    </source>
</evidence>
<dbReference type="InterPro" id="IPR012334">
    <property type="entry name" value="Pectin_lyas_fold"/>
</dbReference>
<dbReference type="SMART" id="SM00912">
    <property type="entry name" value="Haemagg_act"/>
    <property type="match status" value="1"/>
</dbReference>
<sequence length="4069" mass="410964">MSPVMQAVAVMLATGGIWGQAHAQQAFSNAWFAARGAAQATATQTGRLPNGAPVSSLMDPSAQQQQANAQLQTSIANLSTAAQSIAAMQAAQATARAAAANTNATIPDGLSEGGLKVDTNSLTKGWLNANAPTQTVSGGKASVNVQQTADKAILNWETFNVGRNTSVNFQQQSDWAVLNRVNDPQARPSQIQGQLHGDGTVLILNRNGVIFGGTSQVDTRNLVVAATRMSDAQFTSGLYGANGTTPSFTDALGKVEVQAGATITTRAPTSVTQGGGYVLLLGKEVSNAGTIITPQGQVAMAAGDSFVIRKGVGTDANTASTTRGNEVSPQFVAQSTAGKVVNTGLLMAPEGDVTMAGRDVQQLGVAVATTTVNTRGTIHLLNSASDTLGKVTMGSGALTSVLISDNGATALDSQRTAMIQDSAAQDLIRTQTVSGLFDNLSRLGDRRDQSRVEIVSGGNVEFQSDSLTLATGGQIAVSAIGRSLVATRAQLDVSGAVGVSLSMDSNNVKVNVQGNEQRDAPGNRDNTALNNANVYIDRRRLIYVPPSVGGYANQRWYTGGGLLEVGGYLSNVAHGIGEWAAQGGTIALSGGNAVTQAGSVLNLSGGSLNVQTGYLNQTWLKGVDGQIYNVNTAPANMIYTGVYTGFTVEHPRWGTTATESYASPLIAPQRVLQNGYTVGRDAGQLILATPSASLAGDVVSATYQGPSQVKAAQPGLDGYLQGQGAVARGAQLVLGNYTSAANWDATLGPTGVFYNPSPVAQNIVFADGPSPVDAVAAPGVLSLDSQYLGRIGFGSILAAAGQTLTLTGSLAVMPGGSIALYAPQLVVGADLTAHSGNILLGNVFNTVSQTGVTIETAIRSAQGNATVSVAPGVRLDTSGLWSNLSLDADNASRVPFASGGNVRVSSTGDVSVGSGALIDVSSGAVLRASGVPDATQGGSVTLAAGHIVDSVGGQGRLDLQGDLRGYGVAGGGTLTIETSGNIVIGKAANDASVLTGNAAPIALDPGVFNTGFSNYVVNAHNGLAITPGTQLDVSMPVLRIVPGTLTSVATGSDPRAALTVWTPPLYTESVQNATLTPRGGASVSLTSGYALSDGSAPLTVGQGAVISVDPGQSIVLKSEDQLTIDGTLNAWGGSIELAATGATVSGYRDSLTRSVWIGDHAKLDVAARPYVAYDSLGRAYGVAGNGGTITVDPSDAFVVIRPGAVLDASGATAVVDANAGTATSGPARPVTLAGTGGGIALHSNNGFLLDGTLLARGGDGATGGSLGVYFDTRSYVNPDAATGALLNKLHDITLVQQASASNAASDMAPGTASPALVFGNAVIGVDKLHAGGFDNLTLSTHDRFVFQGDLDLSLAGSINLKGGLLSVADATPNAQVRIAAPYIRLDGGSWDSPATVGTVLLPGLYNLRAGQAPVGDSTLTFSGNLIDVAGKVVSGASALVGVGGVGGVPFPATYVVQNGFSDVVLNSQGDIRLNGGLNVAGNIDMTAAQIYPVSSAYAAVIAGDRYAGIDPGSRLTIRSNGSGVPTVPYSAFGQLVLLGGTIDQGGVVRAPLGTISLNTTGGNLGTDWQSVVLLGQSTTAAIQTDPTVILRSGSLTSVSGAGLDMPYGGTSDGVTYSGANTTGRNTTQFNLADTFVTRGDSSGAKSADSWVLSTGVNIGASRLVGESGAVLDLSGGGTLRGEGFVSGRGGSVNVLTTPLVNANPVLNANSRASDQVYAILPGYASAYAPVVLDKGAGDPAVGKQITLGAGVPGLPAGTYTLLPSSFALLPGAYRVELAGSVALRQGSDVPAMLTTNGSWTATGTQSVAGTGQRDSQLTRLIVTPGDTVRKYSQFNETTFSEFLLAQASQFGAVRPRLPEDGKLLSINFVTGSPNTDALDFASTVRFGGASTSNVTGVDGAMFINAGATPIEVRTASATPTTGTVSLVDRDLNAFGAPSLSLGGNWTYFDGQSTLGDSARLYFGLDGKEHGGVTLGQGTTLKAGQVFLVGPTIDVQTGASVDTRGFSGNVIDSSLGYVYATGTKAGQNLTENPALLAVGNGWLDLLPSEGYGQIHVADGASLLTQGTIAFAAPGGLSLGNVNLGARYLSVSQNQINIGNATAMANANAAGVLPSGWQLTQDVLDKLLHPSATSGVPALTRLTLSAGGAFNFFGSTTLDTGDSPVQMVFSSPAFYGLGGSNDVVRIATANFLWSGIATGAGTAAQPYQSQTPSSVLAGGPGTGTGKLVIDAKTIEFGYDALAQPQSQVALDRLALGFSSVALQASQRVTANHLGTLSVAGTQMPNGSRSGGDLAITTPLLTGKAGSAMTYTAGGTLSVSAPSGSSPAGTTSETDLGAALTLNARSVALDTAVALPSGKLTVNADGTIALGANAELDLSGRDKVFYDVTKSSWGGKVVLASTSGDITQQTGSRIDVSAANADGGSLSVSAPQGQVSLAGTLRGAGGAGQANGQFSLDAAQVSDAGFSALNGSLNDGGFFGARTFRVRHGDLNVGDGVRAGTVNISTDNGSLRVLGTIDSSGATPGAIVLSALGDLTIDGAAVLDARATQLATDSYGAPIDAQNRANVTLTSTGGTVRLGGGARFDMRSPDGIARGHLEINAPRTGETSGDIRIDASARPDVRGAASIAVNGFWTYTPLDANHTITQDNGDASGNPVGADGVLGLNQIDTRNRQFIGNAWANASLQSRLAGLAGYGGTFHLRPGVEVTSPGDLNTKGDLDLSGLRYGPGVVAGVRGSGEPGVLVMRAAGDLKINGNVTDGFAPPAASPDGTIYQTVLSAVTLATPYTVGTGGMTLGAGTQLPQSGRLNFNVALPANTQIYLSDTTHTPIDLLLGGVGNANRLKAGVVTTADIILPAGYVMKNGTVVGAGGYRIPAGTNTTSLVGIVGTTTNNLLLPSGTILKAGMNAIQFNDAAAYAMKVRAMTWPAGTDISAIKGYTFAVPVDLAQGSVLPTGMYVSTGSAAVGSRPIWALAPMLDPGTASWSMRLVAGSDLTGADSRAVLTATQGGDLLLNNPFTVNVAGRGVGTPAAGISVLRTGTGDLELYAAGDYQQSSPFGVYTAGTSVPGTGAGTEWNAARGTLPDGTYLGNIVAARTDYEAALNAQRMWFTQNGGDFTLSAGGNILGWQEPNSEMVGTWLLRQGGAALGQATAWGINFGTYVLDGNGVASSSALGLAAFSGMGALGGGRVNVIAGGNIGADTGTSQRNVVVAVGGSGRVTGNTLVQTGGGALNVSAGGSIFGGLYADLRGNTSLQADGNIGEMLLRNYGVSLEQDPRGLSSHTAYSALSRAGVGLAPGDGTVTINTLGDLVMGKVIDPGRAESRVLSEGVLNGAPTSATNWFTLWTDATRLMLFSAGGNASPFGSFINDLTNNAMYLPPVLDVTAAGGSIYYAPRQSVDYLMPSPTGYFQFLAAGGVSGVGANNASFISNPFGALGTSLSSMATPFQPAWQTPTVSNYWNGGVTSIDPADFSTIYETQYQSSSGLYWGGGGTLFMFGPNTVTDASADGHGQISRVYALAGDLQGVRIGQSRTATSGTGAPVTSYWASKPVRLIAGGDIVNSGGLIKNTDPSDISMVAAGGNIDFNGANATGFTIMGPGTLEVSAGGDIYMGNVANLTSYGAIVPGDRRPGADIVVQTGLGAGTPGQGQTDVADFARRYLDPANLADPNQPLTSQPGKVAKTYDGELFAWLQARFGYQGDRAHALADFLALPSEQQRVFVRETYYAELLAAGREYNDASSKRYGSYVRGRQAIDTLFPSVAADGSSISRHGKLTLFQGNTTNGGVRTIAGGDIELLSPGGSVTLGIEGVAPSSAATTVPAGLLTQGDGSIRIYSLDSILLGLSRVMTTFGGDIQAWSAEGDINAGRGAKTTVLYTPPRRVYDAWGNVALSPNAPSSGAGIATLNPIPEVKPGDVDLVAPLGTIDAGEAGIRVSGNVNFAALQVVNAANVQVQGKSTGLPAIAAVNVGALTNASATAAQAATAAQDAMARDRAAQRQNTPSIFTIRMLGAGVAPAGGADTQGARQDGSAWQSGDAAANSPAYDRRNRVQIVGHGADLSPQAMSLLTPAERGRLAQAQ</sequence>
<keyword evidence="2" id="KW-0964">Secreted</keyword>
<dbReference type="PANTHER" id="PTHR12338">
    <property type="entry name" value="AUTOTRANSPORTER"/>
    <property type="match status" value="1"/>
</dbReference>
<protein>
    <recommendedName>
        <fullName evidence="6">Filamentous haemagglutinin FhaB/tRNA nuclease CdiA-like TPS domain-containing protein</fullName>
    </recommendedName>
</protein>
<evidence type="ECO:0000256" key="5">
    <source>
        <dbReference type="SAM" id="SignalP"/>
    </source>
</evidence>
<dbReference type="Gene3D" id="2.160.20.10">
    <property type="entry name" value="Single-stranded right-handed beta-helix, Pectin lyase-like"/>
    <property type="match status" value="1"/>
</dbReference>
<organism evidence="7 8">
    <name type="scientific">Pandoraea norimbergensis</name>
    <dbReference type="NCBI Taxonomy" id="93219"/>
    <lineage>
        <taxon>Bacteria</taxon>
        <taxon>Pseudomonadati</taxon>
        <taxon>Pseudomonadota</taxon>
        <taxon>Betaproteobacteria</taxon>
        <taxon>Burkholderiales</taxon>
        <taxon>Burkholderiaceae</taxon>
        <taxon>Pandoraea</taxon>
    </lineage>
</organism>
<gene>
    <name evidence="7" type="ORF">AT302_17950</name>
</gene>
<dbReference type="RefSeq" id="WP_058378289.1">
    <property type="nucleotide sequence ID" value="NZ_CP013480.3"/>
</dbReference>
<evidence type="ECO:0000256" key="1">
    <source>
        <dbReference type="ARBA" id="ARBA00004613"/>
    </source>
</evidence>
<reference evidence="8" key="1">
    <citation type="submission" date="2015-12" db="EMBL/GenBank/DDBJ databases">
        <title>Complete genome sequence of Pandoraea norimbergensis DSM 11628.</title>
        <authorList>
            <person name="Ee R."/>
            <person name="Lim Y.-L."/>
            <person name="Yong D."/>
            <person name="Yin W.-F."/>
            <person name="Chan K.-G."/>
        </authorList>
    </citation>
    <scope>NUCLEOTIDE SEQUENCE [LARGE SCALE GENOMIC DNA]</scope>
    <source>
        <strain evidence="8">DSM 11628</strain>
    </source>
</reference>
<evidence type="ECO:0000256" key="2">
    <source>
        <dbReference type="ARBA" id="ARBA00022525"/>
    </source>
</evidence>
<feature type="domain" description="Filamentous haemagglutinin FhaB/tRNA nuclease CdiA-like TPS" evidence="6">
    <location>
        <begin position="117"/>
        <end position="233"/>
    </location>
</feature>
<accession>A0ABN4JKB9</accession>
<dbReference type="EMBL" id="CP013480">
    <property type="protein sequence ID" value="ALS61378.1"/>
    <property type="molecule type" value="Genomic_DNA"/>
</dbReference>
<feature type="region of interest" description="Disordered" evidence="4">
    <location>
        <begin position="4007"/>
        <end position="4036"/>
    </location>
</feature>
<evidence type="ECO:0000313" key="8">
    <source>
        <dbReference type="Proteomes" id="UP000060277"/>
    </source>
</evidence>
<dbReference type="InterPro" id="IPR008638">
    <property type="entry name" value="FhaB/CdiA-like_TPS"/>
</dbReference>
<feature type="chain" id="PRO_5047355991" description="Filamentous haemagglutinin FhaB/tRNA nuclease CdiA-like TPS domain-containing protein" evidence="5">
    <location>
        <begin position="24"/>
        <end position="4069"/>
    </location>
</feature>
<dbReference type="PANTHER" id="PTHR12338:SF8">
    <property type="entry name" value="HEME_HEMOPEXIN-BINDING PROTEIN"/>
    <property type="match status" value="1"/>
</dbReference>
<feature type="signal peptide" evidence="5">
    <location>
        <begin position="1"/>
        <end position="23"/>
    </location>
</feature>
<evidence type="ECO:0000256" key="4">
    <source>
        <dbReference type="SAM" id="MobiDB-lite"/>
    </source>
</evidence>
<dbReference type="InterPro" id="IPR021026">
    <property type="entry name" value="Filamn_hemagglutn_DUF3739"/>
</dbReference>
<evidence type="ECO:0000256" key="3">
    <source>
        <dbReference type="ARBA" id="ARBA00022729"/>
    </source>
</evidence>
<comment type="subcellular location">
    <subcellularLocation>
        <location evidence="1">Secreted</location>
    </subcellularLocation>
</comment>
<dbReference type="Pfam" id="PF12545">
    <property type="entry name" value="DUF3739"/>
    <property type="match status" value="1"/>
</dbReference>
<keyword evidence="3 5" id="KW-0732">Signal</keyword>
<evidence type="ECO:0000313" key="7">
    <source>
        <dbReference type="EMBL" id="ALS61378.1"/>
    </source>
</evidence>
<dbReference type="Pfam" id="PF05860">
    <property type="entry name" value="TPS"/>
    <property type="match status" value="1"/>
</dbReference>
<dbReference type="InterPro" id="IPR050909">
    <property type="entry name" value="Bact_Autotransporter_VF"/>
</dbReference>
<dbReference type="InterPro" id="IPR011050">
    <property type="entry name" value="Pectin_lyase_fold/virulence"/>
</dbReference>
<name>A0ABN4JKB9_9BURK</name>
<dbReference type="SUPFAM" id="SSF51126">
    <property type="entry name" value="Pectin lyase-like"/>
    <property type="match status" value="1"/>
</dbReference>
<dbReference type="Proteomes" id="UP000060277">
    <property type="component" value="Chromosome"/>
</dbReference>
<keyword evidence="8" id="KW-1185">Reference proteome</keyword>